<proteinExistence type="inferred from homology"/>
<dbReference type="InterPro" id="IPR013785">
    <property type="entry name" value="Aldolase_TIM"/>
</dbReference>
<dbReference type="RefSeq" id="WP_087146855.1">
    <property type="nucleotide sequence ID" value="NZ_FUKJ01000175.1"/>
</dbReference>
<evidence type="ECO:0000256" key="1">
    <source>
        <dbReference type="ARBA" id="ARBA00001917"/>
    </source>
</evidence>
<dbReference type="GO" id="GO:0005829">
    <property type="term" value="C:cytosol"/>
    <property type="evidence" value="ECO:0007669"/>
    <property type="project" value="TreeGrafter"/>
</dbReference>
<evidence type="ECO:0000313" key="6">
    <source>
        <dbReference type="Proteomes" id="UP000195442"/>
    </source>
</evidence>
<dbReference type="AlphaFoldDB" id="A0A1R4H7G0"/>
<accession>A0A1R4H7G0</accession>
<dbReference type="Gene3D" id="3.20.20.70">
    <property type="entry name" value="Aldolase class I"/>
    <property type="match status" value="1"/>
</dbReference>
<dbReference type="FunFam" id="3.20.20.70:FF:000059">
    <property type="entry name" value="N-ethylmaleimide reductase, FMN-linked"/>
    <property type="match status" value="1"/>
</dbReference>
<dbReference type="EC" id="1.-.-.-" evidence="5"/>
<dbReference type="GO" id="GO:0010181">
    <property type="term" value="F:FMN binding"/>
    <property type="evidence" value="ECO:0007669"/>
    <property type="project" value="InterPro"/>
</dbReference>
<dbReference type="SUPFAM" id="SSF51395">
    <property type="entry name" value="FMN-linked oxidoreductases"/>
    <property type="match status" value="1"/>
</dbReference>
<dbReference type="Pfam" id="PF00724">
    <property type="entry name" value="Oxidored_FMN"/>
    <property type="match status" value="1"/>
</dbReference>
<dbReference type="OrthoDB" id="8523426at2"/>
<dbReference type="PANTHER" id="PTHR22893:SF91">
    <property type="entry name" value="NADPH DEHYDROGENASE 2-RELATED"/>
    <property type="match status" value="1"/>
</dbReference>
<dbReference type="PANTHER" id="PTHR22893">
    <property type="entry name" value="NADH OXIDOREDUCTASE-RELATED"/>
    <property type="match status" value="1"/>
</dbReference>
<organism evidence="5 6">
    <name type="scientific">Crenothrix polyspora</name>
    <dbReference type="NCBI Taxonomy" id="360316"/>
    <lineage>
        <taxon>Bacteria</taxon>
        <taxon>Pseudomonadati</taxon>
        <taxon>Pseudomonadota</taxon>
        <taxon>Gammaproteobacteria</taxon>
        <taxon>Methylococcales</taxon>
        <taxon>Crenotrichaceae</taxon>
        <taxon>Crenothrix</taxon>
    </lineage>
</organism>
<comment type="similarity">
    <text evidence="2">Belongs to the NADH:flavin oxidoreductase/NADH oxidase family.</text>
</comment>
<dbReference type="InterPro" id="IPR001155">
    <property type="entry name" value="OxRdtase_FMN_N"/>
</dbReference>
<evidence type="ECO:0000259" key="4">
    <source>
        <dbReference type="Pfam" id="PF00724"/>
    </source>
</evidence>
<keyword evidence="3 5" id="KW-0560">Oxidoreductase</keyword>
<feature type="domain" description="NADH:flavin oxidoreductase/NADH oxidase N-terminal" evidence="4">
    <location>
        <begin position="8"/>
        <end position="335"/>
    </location>
</feature>
<dbReference type="InterPro" id="IPR045247">
    <property type="entry name" value="Oye-like"/>
</dbReference>
<protein>
    <submittedName>
        <fullName evidence="5">N-ethylmaleimide reductase, FMN-linked</fullName>
        <ecNumber evidence="5">1.-.-.-</ecNumber>
    </submittedName>
</protein>
<keyword evidence="6" id="KW-1185">Reference proteome</keyword>
<evidence type="ECO:0000256" key="3">
    <source>
        <dbReference type="ARBA" id="ARBA00023002"/>
    </source>
</evidence>
<dbReference type="CDD" id="cd02933">
    <property type="entry name" value="OYE_like_FMN"/>
    <property type="match status" value="1"/>
</dbReference>
<sequence length="358" mass="38971">MTTLLHSSIKLGTLHLPNRIIMAPLTRMRAPESVPTDLMATYYSQRASAGLIISEATPISPQGVGYPATPGIWNQQQIEAWQKITTAAHEKKGRMVLQLWHVGRISHPDFHDGDLPVAPSAIMPNGQAITPTGMKPFVTPRALVLEEIPGIVEDYRQAAKNALAAGFDGVEIHSANGYLLDQFLRDGTNQRTDNYGGSLENRARLLLEVTTAVIEVCGAGRVGIRLSPSGTFNDMADSNPEAIFVYLLTELSHFNLAYLHIVDALEGDIRHGAKVITLDVLRKAYKGNLIVCGGYNQVRGEAVLAEGMADAVAFGQLYIANPDLVERFQHHAPLNVPDATTFYGGDERGYIDYPNFAG</sequence>
<reference evidence="6" key="1">
    <citation type="submission" date="2017-02" db="EMBL/GenBank/DDBJ databases">
        <authorList>
            <person name="Daims H."/>
        </authorList>
    </citation>
    <scope>NUCLEOTIDE SEQUENCE [LARGE SCALE GENOMIC DNA]</scope>
</reference>
<dbReference type="EMBL" id="FUKJ01000175">
    <property type="protein sequence ID" value="SJM92174.1"/>
    <property type="molecule type" value="Genomic_DNA"/>
</dbReference>
<dbReference type="Proteomes" id="UP000195442">
    <property type="component" value="Unassembled WGS sequence"/>
</dbReference>
<comment type="cofactor">
    <cofactor evidence="1">
        <name>FMN</name>
        <dbReference type="ChEBI" id="CHEBI:58210"/>
    </cofactor>
</comment>
<dbReference type="GO" id="GO:0016628">
    <property type="term" value="F:oxidoreductase activity, acting on the CH-CH group of donors, NAD or NADP as acceptor"/>
    <property type="evidence" value="ECO:0007669"/>
    <property type="project" value="UniProtKB-ARBA"/>
</dbReference>
<gene>
    <name evidence="5" type="primary">nemA</name>
    <name evidence="5" type="ORF">CRENPOLYSF2_2560032</name>
</gene>
<evidence type="ECO:0000256" key="2">
    <source>
        <dbReference type="ARBA" id="ARBA00005979"/>
    </source>
</evidence>
<name>A0A1R4H7G0_9GAMM</name>
<evidence type="ECO:0000313" key="5">
    <source>
        <dbReference type="EMBL" id="SJM92174.1"/>
    </source>
</evidence>